<dbReference type="EC" id="2.3.1.274" evidence="8 10"/>
<dbReference type="HAMAP" id="MF_00019">
    <property type="entry name" value="PlsX"/>
    <property type="match status" value="1"/>
</dbReference>
<organism evidence="11 12">
    <name type="scientific">Asticcacaulis endophyticus</name>
    <dbReference type="NCBI Taxonomy" id="1395890"/>
    <lineage>
        <taxon>Bacteria</taxon>
        <taxon>Pseudomonadati</taxon>
        <taxon>Pseudomonadota</taxon>
        <taxon>Alphaproteobacteria</taxon>
        <taxon>Caulobacterales</taxon>
        <taxon>Caulobacteraceae</taxon>
        <taxon>Asticcacaulis</taxon>
    </lineage>
</organism>
<keyword evidence="11" id="KW-0012">Acyltransferase</keyword>
<dbReference type="NCBIfam" id="TIGR00182">
    <property type="entry name" value="plsX"/>
    <property type="match status" value="1"/>
</dbReference>
<evidence type="ECO:0000256" key="4">
    <source>
        <dbReference type="ARBA" id="ARBA00022679"/>
    </source>
</evidence>
<proteinExistence type="inferred from homology"/>
<dbReference type="GO" id="GO:0008654">
    <property type="term" value="P:phospholipid biosynthetic process"/>
    <property type="evidence" value="ECO:0007669"/>
    <property type="project" value="UniProtKB-KW"/>
</dbReference>
<comment type="subcellular location">
    <subcellularLocation>
        <location evidence="10">Cytoplasm</location>
    </subcellularLocation>
    <text evidence="10">Associated with the membrane possibly through PlsY.</text>
</comment>
<dbReference type="Proteomes" id="UP000662572">
    <property type="component" value="Unassembled WGS sequence"/>
</dbReference>
<gene>
    <name evidence="10 11" type="primary">plsX</name>
    <name evidence="11" type="ORF">GCM10011273_29730</name>
</gene>
<keyword evidence="6 10" id="KW-0594">Phospholipid biosynthesis</keyword>
<evidence type="ECO:0000256" key="5">
    <source>
        <dbReference type="ARBA" id="ARBA00023098"/>
    </source>
</evidence>
<evidence type="ECO:0000256" key="3">
    <source>
        <dbReference type="ARBA" id="ARBA00022516"/>
    </source>
</evidence>
<evidence type="ECO:0000256" key="2">
    <source>
        <dbReference type="ARBA" id="ARBA00022490"/>
    </source>
</evidence>
<dbReference type="GO" id="GO:0005737">
    <property type="term" value="C:cytoplasm"/>
    <property type="evidence" value="ECO:0007669"/>
    <property type="project" value="UniProtKB-SubCell"/>
</dbReference>
<accession>A0A918QBN4</accession>
<protein>
    <recommendedName>
        <fullName evidence="8 10">Phosphate acyltransferase</fullName>
        <ecNumber evidence="8 10">2.3.1.274</ecNumber>
    </recommendedName>
    <alternativeName>
        <fullName evidence="10">Acyl-ACP phosphotransacylase</fullName>
    </alternativeName>
    <alternativeName>
        <fullName evidence="10">Acyl-[acyl-carrier-protein]--phosphate acyltransferase</fullName>
    </alternativeName>
    <alternativeName>
        <fullName evidence="10">Phosphate-acyl-ACP acyltransferase</fullName>
    </alternativeName>
</protein>
<keyword evidence="7 10" id="KW-1208">Phospholipid metabolism</keyword>
<dbReference type="InterPro" id="IPR012281">
    <property type="entry name" value="Phospholipid_synth_PlsX-like"/>
</dbReference>
<keyword evidence="2 10" id="KW-0963">Cytoplasm</keyword>
<dbReference type="Gene3D" id="3.40.718.10">
    <property type="entry name" value="Isopropylmalate Dehydrogenase"/>
    <property type="match status" value="1"/>
</dbReference>
<comment type="pathway">
    <text evidence="10">Lipid metabolism; phospholipid metabolism.</text>
</comment>
<evidence type="ECO:0000256" key="1">
    <source>
        <dbReference type="ARBA" id="ARBA00001232"/>
    </source>
</evidence>
<evidence type="ECO:0000256" key="9">
    <source>
        <dbReference type="ARBA" id="ARBA00046608"/>
    </source>
</evidence>
<dbReference type="GO" id="GO:0006633">
    <property type="term" value="P:fatty acid biosynthetic process"/>
    <property type="evidence" value="ECO:0007669"/>
    <property type="project" value="UniProtKB-UniRule"/>
</dbReference>
<comment type="caution">
    <text evidence="11">The sequence shown here is derived from an EMBL/GenBank/DDBJ whole genome shotgun (WGS) entry which is preliminary data.</text>
</comment>
<dbReference type="PANTHER" id="PTHR30100">
    <property type="entry name" value="FATTY ACID/PHOSPHOLIPID SYNTHESIS PROTEIN PLSX"/>
    <property type="match status" value="1"/>
</dbReference>
<dbReference type="SUPFAM" id="SSF53659">
    <property type="entry name" value="Isocitrate/Isopropylmalate dehydrogenase-like"/>
    <property type="match status" value="1"/>
</dbReference>
<dbReference type="RefSeq" id="WP_373295610.1">
    <property type="nucleotide sequence ID" value="NZ_BMZB01000004.1"/>
</dbReference>
<sequence>MTSKSDTIATTSNEKLVIAIDAMGGDHGPRVTVPGVAQALKREAGTHNLHFLLHGDEAQIRPELERHPELKAVATIVHTDQSIAMDEKPAQAIRRKGTSLFNAITSVKTKEARAIVSAGNTGALMAMSRMILKMVAEDLERPAIACGWPNSGGMGTVLDVGANVTSDAHQLIEFAIMGAAFHRAVRGVQNPKIGILNVGSEDVKGHEEVREAHRLLREGGFGLNYYGFVEGDDLFSGKVDVVVTDGFTGNIALKTAEGAARFIKSLLRDAFKSSPFAMFGALLASSALKVMAKRVDPGASNGGPLLGLKGIVIKSHGGAEAWAFSNAVSVAVSLAASSYEDDIKTALAHLSEAMPPVPDPASATGKHKVVAPEAGLAVEGTKVS</sequence>
<keyword evidence="3 10" id="KW-0444">Lipid biosynthesis</keyword>
<dbReference type="EMBL" id="BMZB01000004">
    <property type="protein sequence ID" value="GGZ41027.1"/>
    <property type="molecule type" value="Genomic_DNA"/>
</dbReference>
<dbReference type="PANTHER" id="PTHR30100:SF1">
    <property type="entry name" value="PHOSPHATE ACYLTRANSFERASE"/>
    <property type="match status" value="1"/>
</dbReference>
<keyword evidence="4 10" id="KW-0808">Transferase</keyword>
<keyword evidence="5 10" id="KW-0443">Lipid metabolism</keyword>
<evidence type="ECO:0000256" key="10">
    <source>
        <dbReference type="HAMAP-Rule" id="MF_00019"/>
    </source>
</evidence>
<evidence type="ECO:0000313" key="12">
    <source>
        <dbReference type="Proteomes" id="UP000662572"/>
    </source>
</evidence>
<dbReference type="Pfam" id="PF02504">
    <property type="entry name" value="FA_synthesis"/>
    <property type="match status" value="1"/>
</dbReference>
<evidence type="ECO:0000313" key="11">
    <source>
        <dbReference type="EMBL" id="GGZ41027.1"/>
    </source>
</evidence>
<evidence type="ECO:0000256" key="6">
    <source>
        <dbReference type="ARBA" id="ARBA00023209"/>
    </source>
</evidence>
<evidence type="ECO:0000256" key="7">
    <source>
        <dbReference type="ARBA" id="ARBA00023264"/>
    </source>
</evidence>
<dbReference type="InterPro" id="IPR003664">
    <property type="entry name" value="FA_synthesis"/>
</dbReference>
<comment type="subunit">
    <text evidence="9 10">Homodimer. Probably interacts with PlsY.</text>
</comment>
<keyword evidence="12" id="KW-1185">Reference proteome</keyword>
<reference evidence="11" key="2">
    <citation type="submission" date="2020-09" db="EMBL/GenBank/DDBJ databases">
        <authorList>
            <person name="Sun Q."/>
            <person name="Kim S."/>
        </authorList>
    </citation>
    <scope>NUCLEOTIDE SEQUENCE</scope>
    <source>
        <strain evidence="11">KCTC 32296</strain>
    </source>
</reference>
<evidence type="ECO:0000256" key="8">
    <source>
        <dbReference type="ARBA" id="ARBA00024069"/>
    </source>
</evidence>
<name>A0A918QBN4_9CAUL</name>
<dbReference type="GO" id="GO:0043811">
    <property type="term" value="F:phosphate:acyl-[acyl carrier protein] acyltransferase activity"/>
    <property type="evidence" value="ECO:0007669"/>
    <property type="project" value="UniProtKB-UniRule"/>
</dbReference>
<comment type="similarity">
    <text evidence="10">Belongs to the PlsX family.</text>
</comment>
<comment type="catalytic activity">
    <reaction evidence="1 10">
        <text>a fatty acyl-[ACP] + phosphate = an acyl phosphate + holo-[ACP]</text>
        <dbReference type="Rhea" id="RHEA:42292"/>
        <dbReference type="Rhea" id="RHEA-COMP:9685"/>
        <dbReference type="Rhea" id="RHEA-COMP:14125"/>
        <dbReference type="ChEBI" id="CHEBI:43474"/>
        <dbReference type="ChEBI" id="CHEBI:59918"/>
        <dbReference type="ChEBI" id="CHEBI:64479"/>
        <dbReference type="ChEBI" id="CHEBI:138651"/>
        <dbReference type="EC" id="2.3.1.274"/>
    </reaction>
</comment>
<dbReference type="PIRSF" id="PIRSF002465">
    <property type="entry name" value="Phsphlp_syn_PlsX"/>
    <property type="match status" value="1"/>
</dbReference>
<comment type="function">
    <text evidence="10">Catalyzes the reversible formation of acyl-phosphate (acyl-PO(4)) from acyl-[acyl-carrier-protein] (acyl-ACP). This enzyme utilizes acyl-ACP as fatty acyl donor, but not acyl-CoA.</text>
</comment>
<reference evidence="11" key="1">
    <citation type="journal article" date="2014" name="Int. J. Syst. Evol. Microbiol.">
        <title>Complete genome sequence of Corynebacterium casei LMG S-19264T (=DSM 44701T), isolated from a smear-ripened cheese.</title>
        <authorList>
            <consortium name="US DOE Joint Genome Institute (JGI-PGF)"/>
            <person name="Walter F."/>
            <person name="Albersmeier A."/>
            <person name="Kalinowski J."/>
            <person name="Ruckert C."/>
        </authorList>
    </citation>
    <scope>NUCLEOTIDE SEQUENCE</scope>
    <source>
        <strain evidence="11">KCTC 32296</strain>
    </source>
</reference>
<dbReference type="AlphaFoldDB" id="A0A918QBN4"/>